<evidence type="ECO:0000256" key="1">
    <source>
        <dbReference type="SAM" id="MobiDB-lite"/>
    </source>
</evidence>
<dbReference type="SUPFAM" id="SSF103032">
    <property type="entry name" value="Hypothetical protein YwqG"/>
    <property type="match status" value="1"/>
</dbReference>
<dbReference type="Proteomes" id="UP000758701">
    <property type="component" value="Unassembled WGS sequence"/>
</dbReference>
<sequence>MRGIGDLRLVPGVSLPSTPPDDEMLDRHPHAETLRDVWSDQTDDGGDWQLGGHAANFDDYGDPVAGSAHPEDDDHDRDSHPDDWVLLAQWCGFPGGIVFWTIRRQDLAERRFDRVEVQMHANP</sequence>
<protein>
    <submittedName>
        <fullName evidence="2">DUF1963 domain-containing protein</fullName>
    </submittedName>
</protein>
<evidence type="ECO:0000313" key="3">
    <source>
        <dbReference type="Proteomes" id="UP000758701"/>
    </source>
</evidence>
<dbReference type="EMBL" id="JAHSTP010000002">
    <property type="protein sequence ID" value="MBZ6150846.1"/>
    <property type="molecule type" value="Genomic_DNA"/>
</dbReference>
<feature type="region of interest" description="Disordered" evidence="1">
    <location>
        <begin position="1"/>
        <end position="81"/>
    </location>
</feature>
<name>A0ABS7VYR3_STROV</name>
<keyword evidence="3" id="KW-1185">Reference proteome</keyword>
<proteinExistence type="predicted"/>
<reference evidence="2 3" key="1">
    <citation type="submission" date="2021-06" db="EMBL/GenBank/DDBJ databases">
        <title>Ecological speciation of a Streptomyces species isolated from different habitats and geographic origins.</title>
        <authorList>
            <person name="Wang J."/>
        </authorList>
    </citation>
    <scope>NUCLEOTIDE SEQUENCE [LARGE SCALE GENOMIC DNA]</scope>
    <source>
        <strain evidence="2 3">FXJ8.012</strain>
    </source>
</reference>
<gene>
    <name evidence="2" type="ORF">KVH32_06645</name>
</gene>
<feature type="compositionally biased region" description="Basic and acidic residues" evidence="1">
    <location>
        <begin position="25"/>
        <end position="38"/>
    </location>
</feature>
<dbReference type="InterPro" id="IPR035948">
    <property type="entry name" value="YwqG-like_sf"/>
</dbReference>
<accession>A0ABS7VYR3</accession>
<organism evidence="2 3">
    <name type="scientific">Streptomyces olivaceus</name>
    <dbReference type="NCBI Taxonomy" id="47716"/>
    <lineage>
        <taxon>Bacteria</taxon>
        <taxon>Bacillati</taxon>
        <taxon>Actinomycetota</taxon>
        <taxon>Actinomycetes</taxon>
        <taxon>Kitasatosporales</taxon>
        <taxon>Streptomycetaceae</taxon>
        <taxon>Streptomyces</taxon>
    </lineage>
</organism>
<comment type="caution">
    <text evidence="2">The sequence shown here is derived from an EMBL/GenBank/DDBJ whole genome shotgun (WGS) entry which is preliminary data.</text>
</comment>
<evidence type="ECO:0000313" key="2">
    <source>
        <dbReference type="EMBL" id="MBZ6150846.1"/>
    </source>
</evidence>
<feature type="compositionally biased region" description="Basic and acidic residues" evidence="1">
    <location>
        <begin position="69"/>
        <end position="81"/>
    </location>
</feature>
<dbReference type="RefSeq" id="WP_070389834.1">
    <property type="nucleotide sequence ID" value="NZ_BNEG01000002.1"/>
</dbReference>
<dbReference type="Gene3D" id="2.30.320.10">
    <property type="entry name" value="YwqG-like"/>
    <property type="match status" value="1"/>
</dbReference>